<evidence type="ECO:0000259" key="5">
    <source>
        <dbReference type="Pfam" id="PF01168"/>
    </source>
</evidence>
<dbReference type="PIRSF" id="PIRSF004848">
    <property type="entry name" value="YBL036c_PLPDEIII"/>
    <property type="match status" value="1"/>
</dbReference>
<dbReference type="Proteomes" id="UP000198420">
    <property type="component" value="Unassembled WGS sequence"/>
</dbReference>
<keyword evidence="1 2" id="KW-0663">Pyridoxal phosphate</keyword>
<gene>
    <name evidence="6" type="ORF">SAMN06265355_105175</name>
</gene>
<dbReference type="SUPFAM" id="SSF51419">
    <property type="entry name" value="PLP-binding barrel"/>
    <property type="match status" value="1"/>
</dbReference>
<dbReference type="Pfam" id="PF01168">
    <property type="entry name" value="Ala_racemase_N"/>
    <property type="match status" value="1"/>
</dbReference>
<dbReference type="HAMAP" id="MF_02087">
    <property type="entry name" value="PLP_homeostasis"/>
    <property type="match status" value="1"/>
</dbReference>
<feature type="domain" description="Alanine racemase N-terminal" evidence="5">
    <location>
        <begin position="31"/>
        <end position="252"/>
    </location>
</feature>
<comment type="cofactor">
    <cofactor evidence="3">
        <name>pyridoxal 5'-phosphate</name>
        <dbReference type="ChEBI" id="CHEBI:597326"/>
    </cofactor>
</comment>
<dbReference type="PANTHER" id="PTHR10146:SF14">
    <property type="entry name" value="PYRIDOXAL PHOSPHATE HOMEOSTASIS PROTEIN"/>
    <property type="match status" value="1"/>
</dbReference>
<reference evidence="7" key="1">
    <citation type="submission" date="2017-06" db="EMBL/GenBank/DDBJ databases">
        <authorList>
            <person name="Varghese N."/>
            <person name="Submissions S."/>
        </authorList>
    </citation>
    <scope>NUCLEOTIDE SEQUENCE [LARGE SCALE GENOMIC DNA]</scope>
    <source>
        <strain evidence="7">DSM 44485</strain>
    </source>
</reference>
<evidence type="ECO:0000313" key="7">
    <source>
        <dbReference type="Proteomes" id="UP000198420"/>
    </source>
</evidence>
<dbReference type="InterPro" id="IPR001608">
    <property type="entry name" value="Ala_racemase_N"/>
</dbReference>
<proteinExistence type="inferred from homology"/>
<protein>
    <recommendedName>
        <fullName evidence="2">Pyridoxal phosphate homeostasis protein</fullName>
        <shortName evidence="2">PLP homeostasis protein</shortName>
    </recommendedName>
</protein>
<dbReference type="PROSITE" id="PS01211">
    <property type="entry name" value="UPF0001"/>
    <property type="match status" value="1"/>
</dbReference>
<dbReference type="EMBL" id="FZNP01000005">
    <property type="protein sequence ID" value="SNR65101.1"/>
    <property type="molecule type" value="Genomic_DNA"/>
</dbReference>
<dbReference type="PANTHER" id="PTHR10146">
    <property type="entry name" value="PROLINE SYNTHETASE CO-TRANSCRIBED BACTERIAL HOMOLOG PROTEIN"/>
    <property type="match status" value="1"/>
</dbReference>
<dbReference type="InterPro" id="IPR029066">
    <property type="entry name" value="PLP-binding_barrel"/>
</dbReference>
<sequence>MTDRDRTGAAGDDAAGDRAAAERRAEIAEGLAAVRARIAAACAAAGRTEDEITLIAVTKTFPASDVRLLAGLGVTEVGENRDQEARPKAADCADLPLTWHFVGRLQTNKARAVAGYADVVHSVDRPRLVTALAEGAARAGRTLRCLVQVSLDEAGKAGEVGERGGAVPGDVPGLADEIAAAPGLEFGGVMAVAPLGADPLPAFARLAETAAQTRRNHPEARIVSAGMSGDLEQAIACGATHLRIGTALLGGRRAIVR</sequence>
<evidence type="ECO:0000256" key="2">
    <source>
        <dbReference type="HAMAP-Rule" id="MF_02087"/>
    </source>
</evidence>
<evidence type="ECO:0000256" key="3">
    <source>
        <dbReference type="PIRSR" id="PIRSR004848-1"/>
    </source>
</evidence>
<dbReference type="CDD" id="cd00635">
    <property type="entry name" value="PLPDE_III_YBL036c_like"/>
    <property type="match status" value="1"/>
</dbReference>
<evidence type="ECO:0000256" key="1">
    <source>
        <dbReference type="ARBA" id="ARBA00022898"/>
    </source>
</evidence>
<feature type="modified residue" description="N6-(pyridoxal phosphate)lysine" evidence="2 3">
    <location>
        <position position="59"/>
    </location>
</feature>
<comment type="similarity">
    <text evidence="2 4">Belongs to the pyridoxal phosphate-binding protein YggS/PROSC family.</text>
</comment>
<organism evidence="6 7">
    <name type="scientific">Actinomadura mexicana</name>
    <dbReference type="NCBI Taxonomy" id="134959"/>
    <lineage>
        <taxon>Bacteria</taxon>
        <taxon>Bacillati</taxon>
        <taxon>Actinomycetota</taxon>
        <taxon>Actinomycetes</taxon>
        <taxon>Streptosporangiales</taxon>
        <taxon>Thermomonosporaceae</taxon>
        <taxon>Actinomadura</taxon>
    </lineage>
</organism>
<dbReference type="Gene3D" id="3.20.20.10">
    <property type="entry name" value="Alanine racemase"/>
    <property type="match status" value="1"/>
</dbReference>
<dbReference type="OrthoDB" id="9804072at2"/>
<keyword evidence="7" id="KW-1185">Reference proteome</keyword>
<comment type="function">
    <text evidence="2">Pyridoxal 5'-phosphate (PLP)-binding protein, which is involved in PLP homeostasis.</text>
</comment>
<dbReference type="GO" id="GO:0030170">
    <property type="term" value="F:pyridoxal phosphate binding"/>
    <property type="evidence" value="ECO:0007669"/>
    <property type="project" value="UniProtKB-UniRule"/>
</dbReference>
<evidence type="ECO:0000256" key="4">
    <source>
        <dbReference type="RuleBase" id="RU004514"/>
    </source>
</evidence>
<name>A0A238Y2U7_9ACTN</name>
<dbReference type="AlphaFoldDB" id="A0A238Y2U7"/>
<accession>A0A238Y2U7</accession>
<evidence type="ECO:0000313" key="6">
    <source>
        <dbReference type="EMBL" id="SNR65101.1"/>
    </source>
</evidence>
<dbReference type="InterPro" id="IPR011078">
    <property type="entry name" value="PyrdxlP_homeostasis"/>
</dbReference>
<dbReference type="NCBIfam" id="TIGR00044">
    <property type="entry name" value="YggS family pyridoxal phosphate-dependent enzyme"/>
    <property type="match status" value="1"/>
</dbReference>